<evidence type="ECO:0000313" key="4">
    <source>
        <dbReference type="EMBL" id="QFY42747.1"/>
    </source>
</evidence>
<evidence type="ECO:0000256" key="2">
    <source>
        <dbReference type="ARBA" id="ARBA00022801"/>
    </source>
</evidence>
<dbReference type="Proteomes" id="UP000325755">
    <property type="component" value="Chromosome"/>
</dbReference>
<dbReference type="Gene3D" id="3.90.79.10">
    <property type="entry name" value="Nucleoside Triphosphate Pyrophosphohydrolase"/>
    <property type="match status" value="1"/>
</dbReference>
<evidence type="ECO:0000259" key="3">
    <source>
        <dbReference type="PROSITE" id="PS51462"/>
    </source>
</evidence>
<feature type="domain" description="Nudix hydrolase" evidence="3">
    <location>
        <begin position="10"/>
        <end position="145"/>
    </location>
</feature>
<dbReference type="GO" id="GO:0016787">
    <property type="term" value="F:hydrolase activity"/>
    <property type="evidence" value="ECO:0007669"/>
    <property type="project" value="UniProtKB-KW"/>
</dbReference>
<dbReference type="PANTHER" id="PTHR43046">
    <property type="entry name" value="GDP-MANNOSE MANNOSYL HYDROLASE"/>
    <property type="match status" value="1"/>
</dbReference>
<keyword evidence="2" id="KW-0378">Hydrolase</keyword>
<dbReference type="PROSITE" id="PS00893">
    <property type="entry name" value="NUDIX_BOX"/>
    <property type="match status" value="1"/>
</dbReference>
<dbReference type="PROSITE" id="PS51462">
    <property type="entry name" value="NUDIX"/>
    <property type="match status" value="1"/>
</dbReference>
<dbReference type="CDD" id="cd04688">
    <property type="entry name" value="NUDIX_Hydrolase"/>
    <property type="match status" value="1"/>
</dbReference>
<comment type="cofactor">
    <cofactor evidence="1">
        <name>Mg(2+)</name>
        <dbReference type="ChEBI" id="CHEBI:18420"/>
    </cofactor>
</comment>
<dbReference type="PANTHER" id="PTHR43046:SF14">
    <property type="entry name" value="MUTT_NUDIX FAMILY PROTEIN"/>
    <property type="match status" value="1"/>
</dbReference>
<evidence type="ECO:0000313" key="5">
    <source>
        <dbReference type="Proteomes" id="UP000325755"/>
    </source>
</evidence>
<dbReference type="InterPro" id="IPR015797">
    <property type="entry name" value="NUDIX_hydrolase-like_dom_sf"/>
</dbReference>
<dbReference type="Pfam" id="PF00293">
    <property type="entry name" value="NUDIX"/>
    <property type="match status" value="1"/>
</dbReference>
<name>A0A5Q0BKV1_9GAMM</name>
<dbReference type="InParanoid" id="A0A5Q0BKV1"/>
<dbReference type="KEGG" id="mmob:F6R98_09020"/>
<dbReference type="InterPro" id="IPR020084">
    <property type="entry name" value="NUDIX_hydrolase_CS"/>
</dbReference>
<sequence>MSDITFSLNGFRVNMRAGAIVRRGDRILLCRMTDENWWFLPGGRIKTNESSLMAIKRELCEEIGDSFHVLRPAVCSENFFEHDGQYFHEVCIYYEVQWLEDENIKQQENADEVFNWVARKDVPGINLKPAFIKGRIVDPSPSMELVIDRDGEQGAGADDVKAVVGLWR</sequence>
<dbReference type="AlphaFoldDB" id="A0A5Q0BKV1"/>
<dbReference type="EMBL" id="CP044205">
    <property type="protein sequence ID" value="QFY42747.1"/>
    <property type="molecule type" value="Genomic_DNA"/>
</dbReference>
<dbReference type="OrthoDB" id="542521at2"/>
<dbReference type="RefSeq" id="WP_153248741.1">
    <property type="nucleotide sequence ID" value="NZ_CP044205.1"/>
</dbReference>
<protein>
    <submittedName>
        <fullName evidence="4">NUDIX domain-containing protein</fullName>
    </submittedName>
</protein>
<dbReference type="SUPFAM" id="SSF55811">
    <property type="entry name" value="Nudix"/>
    <property type="match status" value="1"/>
</dbReference>
<proteinExistence type="predicted"/>
<organism evidence="4 5">
    <name type="scientific">Candidatus Methylospira mobilis</name>
    <dbReference type="NCBI Taxonomy" id="1808979"/>
    <lineage>
        <taxon>Bacteria</taxon>
        <taxon>Pseudomonadati</taxon>
        <taxon>Pseudomonadota</taxon>
        <taxon>Gammaproteobacteria</taxon>
        <taxon>Methylococcales</taxon>
        <taxon>Methylococcaceae</taxon>
        <taxon>Candidatus Methylospira</taxon>
    </lineage>
</organism>
<evidence type="ECO:0000256" key="1">
    <source>
        <dbReference type="ARBA" id="ARBA00001946"/>
    </source>
</evidence>
<keyword evidence="5" id="KW-1185">Reference proteome</keyword>
<gene>
    <name evidence="4" type="ORF">F6R98_09020</name>
</gene>
<accession>A0A5Q0BKV1</accession>
<reference evidence="4 5" key="1">
    <citation type="submission" date="2019-09" db="EMBL/GenBank/DDBJ databases">
        <title>Ecophysiology of the spiral-shaped methanotroph Methylospira mobilis as revealed by the complete genome sequence.</title>
        <authorList>
            <person name="Oshkin I.Y."/>
            <person name="Dedysh S.N."/>
            <person name="Miroshnikov K."/>
            <person name="Danilova O.V."/>
            <person name="Hakobyan A."/>
            <person name="Liesack W."/>
        </authorList>
    </citation>
    <scope>NUCLEOTIDE SEQUENCE [LARGE SCALE GENOMIC DNA]</scope>
    <source>
        <strain evidence="4 5">Shm1</strain>
    </source>
</reference>
<dbReference type="InterPro" id="IPR000086">
    <property type="entry name" value="NUDIX_hydrolase_dom"/>
</dbReference>